<reference evidence="1 2" key="1">
    <citation type="submission" date="2024-04" db="EMBL/GenBank/DDBJ databases">
        <authorList>
            <person name="Fracassetti M."/>
        </authorList>
    </citation>
    <scope>NUCLEOTIDE SEQUENCE [LARGE SCALE GENOMIC DNA]</scope>
</reference>
<gene>
    <name evidence="1" type="ORF">LTRI10_LOCUS16029</name>
</gene>
<evidence type="ECO:0000313" key="1">
    <source>
        <dbReference type="EMBL" id="CAL1374143.1"/>
    </source>
</evidence>
<sequence>MQKADLTDTAPQTTLIVIFQDAMEVKETIGVKEAEKCRADWEPVVMDGDESEGRNLTVEKVVTDLWEGKEDRYETAVRF</sequence>
<protein>
    <submittedName>
        <fullName evidence="1">Uncharacterized protein</fullName>
    </submittedName>
</protein>
<keyword evidence="2" id="KW-1185">Reference proteome</keyword>
<dbReference type="Proteomes" id="UP001497516">
    <property type="component" value="Chromosome 3"/>
</dbReference>
<name>A0AAV2DLP5_9ROSI</name>
<evidence type="ECO:0000313" key="2">
    <source>
        <dbReference type="Proteomes" id="UP001497516"/>
    </source>
</evidence>
<proteinExistence type="predicted"/>
<dbReference type="EMBL" id="OZ034816">
    <property type="protein sequence ID" value="CAL1374143.1"/>
    <property type="molecule type" value="Genomic_DNA"/>
</dbReference>
<dbReference type="AlphaFoldDB" id="A0AAV2DLP5"/>
<accession>A0AAV2DLP5</accession>
<organism evidence="1 2">
    <name type="scientific">Linum trigynum</name>
    <dbReference type="NCBI Taxonomy" id="586398"/>
    <lineage>
        <taxon>Eukaryota</taxon>
        <taxon>Viridiplantae</taxon>
        <taxon>Streptophyta</taxon>
        <taxon>Embryophyta</taxon>
        <taxon>Tracheophyta</taxon>
        <taxon>Spermatophyta</taxon>
        <taxon>Magnoliopsida</taxon>
        <taxon>eudicotyledons</taxon>
        <taxon>Gunneridae</taxon>
        <taxon>Pentapetalae</taxon>
        <taxon>rosids</taxon>
        <taxon>fabids</taxon>
        <taxon>Malpighiales</taxon>
        <taxon>Linaceae</taxon>
        <taxon>Linum</taxon>
    </lineage>
</organism>